<gene>
    <name evidence="1" type="ORF">SBOR_6220</name>
</gene>
<name>W9CFV2_SCLBF</name>
<dbReference type="EMBL" id="AYSA01000322">
    <property type="protein sequence ID" value="ESZ93400.1"/>
    <property type="molecule type" value="Genomic_DNA"/>
</dbReference>
<evidence type="ECO:0000313" key="2">
    <source>
        <dbReference type="Proteomes" id="UP000019487"/>
    </source>
</evidence>
<organism evidence="1 2">
    <name type="scientific">Sclerotinia borealis (strain F-4128)</name>
    <dbReference type="NCBI Taxonomy" id="1432307"/>
    <lineage>
        <taxon>Eukaryota</taxon>
        <taxon>Fungi</taxon>
        <taxon>Dikarya</taxon>
        <taxon>Ascomycota</taxon>
        <taxon>Pezizomycotina</taxon>
        <taxon>Leotiomycetes</taxon>
        <taxon>Helotiales</taxon>
        <taxon>Sclerotiniaceae</taxon>
        <taxon>Sclerotinia</taxon>
    </lineage>
</organism>
<sequence length="414" mass="46480">MSGKGLSKVIRGGECLFKHAPLVSSRRQRSFTNSPVCPRAGHVPSFLPTSSPELDDLLSKYRKNLFLPAHLSEYDQELVYGSRHAPALLSDPVKVHIGEEEFVLEHINRLTDLPHTTKGFRKVLNLMTDNKDWDNLPNLLEGLRDCKRPLTQPLYCQMIRKAGLMGRMDAIIESARRVRATGFSLQDEEVVQTVMYWIYHKAKNSGFEKKETKQALAWAEMVVDLLEDPKHAGHKDPFLDTDENDVRALPDVIGILLDLSAICAAKETNMKDVDGKVMTYTTRLLGTPYDLSAAELNLNRPEVRVYPSSKRVHSELVNEYKDNGEERSAEDLEKKTLRAKNHWLVAAAPVLHGMKIALKIFGPETKASSRLKASISQLESRVNRYASDLEGVSAGNLGLRTYIDLFGSESTKVD</sequence>
<accession>W9CFV2</accession>
<dbReference type="HOGENOM" id="CLU_047846_0_1_1"/>
<reference evidence="1 2" key="1">
    <citation type="journal article" date="2014" name="Genome Announc.">
        <title>Draft genome sequence of Sclerotinia borealis, a psychrophilic plant pathogenic fungus.</title>
        <authorList>
            <person name="Mardanov A.V."/>
            <person name="Beletsky A.V."/>
            <person name="Kadnikov V.V."/>
            <person name="Ignatov A.N."/>
            <person name="Ravin N.V."/>
        </authorList>
    </citation>
    <scope>NUCLEOTIDE SEQUENCE [LARGE SCALE GENOMIC DNA]</scope>
    <source>
        <strain evidence="2">F-4157</strain>
    </source>
</reference>
<comment type="caution">
    <text evidence="1">The sequence shown here is derived from an EMBL/GenBank/DDBJ whole genome shotgun (WGS) entry which is preliminary data.</text>
</comment>
<dbReference type="Proteomes" id="UP000019487">
    <property type="component" value="Unassembled WGS sequence"/>
</dbReference>
<keyword evidence="2" id="KW-1185">Reference proteome</keyword>
<dbReference type="AlphaFoldDB" id="W9CFV2"/>
<protein>
    <submittedName>
        <fullName evidence="1">Uncharacterized protein</fullName>
    </submittedName>
</protein>
<evidence type="ECO:0000313" key="1">
    <source>
        <dbReference type="EMBL" id="ESZ93400.1"/>
    </source>
</evidence>
<dbReference type="OrthoDB" id="5405126at2759"/>
<proteinExistence type="predicted"/>